<dbReference type="PROSITE" id="PS00662">
    <property type="entry name" value="T2SP_E"/>
    <property type="match status" value="1"/>
</dbReference>
<protein>
    <submittedName>
        <fullName evidence="4">PilT/PilU family type 4a pilus ATPase</fullName>
    </submittedName>
    <submittedName>
        <fullName evidence="3">Twitching motility protein</fullName>
    </submittedName>
</protein>
<dbReference type="KEGG" id="tmz:Tmz1t_2195"/>
<evidence type="ECO:0000313" key="3">
    <source>
        <dbReference type="EMBL" id="ACK54935.1"/>
    </source>
</evidence>
<keyword evidence="5" id="KW-1185">Reference proteome</keyword>
<evidence type="ECO:0000256" key="1">
    <source>
        <dbReference type="ARBA" id="ARBA00006611"/>
    </source>
</evidence>
<evidence type="ECO:0000259" key="2">
    <source>
        <dbReference type="PROSITE" id="PS00662"/>
    </source>
</evidence>
<proteinExistence type="inferred from homology"/>
<dbReference type="Pfam" id="PF00437">
    <property type="entry name" value="T2SSE"/>
    <property type="match status" value="1"/>
</dbReference>
<dbReference type="PANTHER" id="PTHR30486:SF12">
    <property type="entry name" value="TYPE IV PILUS ATPASE PILU"/>
    <property type="match status" value="1"/>
</dbReference>
<dbReference type="InterPro" id="IPR027417">
    <property type="entry name" value="P-loop_NTPase"/>
</dbReference>
<dbReference type="Gene3D" id="3.30.450.90">
    <property type="match status" value="1"/>
</dbReference>
<dbReference type="NCBIfam" id="TIGR01420">
    <property type="entry name" value="pilT_fam"/>
    <property type="match status" value="1"/>
</dbReference>
<dbReference type="HOGENOM" id="CLU_013446_4_0_4"/>
<dbReference type="GO" id="GO:0016887">
    <property type="term" value="F:ATP hydrolysis activity"/>
    <property type="evidence" value="ECO:0007669"/>
    <property type="project" value="InterPro"/>
</dbReference>
<dbReference type="InterPro" id="IPR050921">
    <property type="entry name" value="T4SS_GSP_E_ATPase"/>
</dbReference>
<dbReference type="InterPro" id="IPR001482">
    <property type="entry name" value="T2SS/T4SS_dom"/>
</dbReference>
<dbReference type="eggNOG" id="COG5008">
    <property type="taxonomic scope" value="Bacteria"/>
</dbReference>
<dbReference type="GO" id="GO:0005524">
    <property type="term" value="F:ATP binding"/>
    <property type="evidence" value="ECO:0007669"/>
    <property type="project" value="InterPro"/>
</dbReference>
<dbReference type="InterPro" id="IPR006321">
    <property type="entry name" value="PilT/PilU"/>
</dbReference>
<dbReference type="OrthoDB" id="5790493at2"/>
<evidence type="ECO:0000313" key="4">
    <source>
        <dbReference type="EMBL" id="TXH82266.1"/>
    </source>
</evidence>
<dbReference type="AlphaFoldDB" id="C4ZJU4"/>
<name>C4ZJU4_THASP</name>
<reference evidence="4 6" key="3">
    <citation type="submission" date="2018-09" db="EMBL/GenBank/DDBJ databases">
        <title>Metagenome Assembled Genomes from an Advanced Water Purification Facility.</title>
        <authorList>
            <person name="Stamps B.W."/>
            <person name="Spear J.R."/>
        </authorList>
    </citation>
    <scope>NUCLEOTIDE SEQUENCE [LARGE SCALE GENOMIC DNA]</scope>
    <source>
        <strain evidence="4">Bin_27_1</strain>
    </source>
</reference>
<reference evidence="3 5" key="2">
    <citation type="journal article" date="2012" name="Stand. Genomic Sci.">
        <title>Complete genome sequence of Thauera aminoaromatica strain MZ1T.</title>
        <authorList>
            <person name="Jiang K."/>
            <person name="Sanseverino J."/>
            <person name="Chauhan A."/>
            <person name="Lucas S."/>
            <person name="Copeland A."/>
            <person name="Lapidus A."/>
            <person name="Del Rio T.G."/>
            <person name="Dalin E."/>
            <person name="Tice H."/>
            <person name="Bruce D."/>
            <person name="Goodwin L."/>
            <person name="Pitluck S."/>
            <person name="Sims D."/>
            <person name="Brettin T."/>
            <person name="Detter J.C."/>
            <person name="Han C."/>
            <person name="Chang Y.J."/>
            <person name="Larimer F."/>
            <person name="Land M."/>
            <person name="Hauser L."/>
            <person name="Kyrpides N.C."/>
            <person name="Mikhailova N."/>
            <person name="Moser S."/>
            <person name="Jegier P."/>
            <person name="Close D."/>
            <person name="Debruyn J.M."/>
            <person name="Wang Y."/>
            <person name="Layton A.C."/>
            <person name="Allen M.S."/>
            <person name="Sayler G.S."/>
        </authorList>
    </citation>
    <scope>NUCLEOTIDE SEQUENCE [LARGE SCALE GENOMIC DNA]</scope>
    <source>
        <strain evidence="3 5">MZ1T</strain>
    </source>
</reference>
<evidence type="ECO:0000313" key="6">
    <source>
        <dbReference type="Proteomes" id="UP000321192"/>
    </source>
</evidence>
<dbReference type="SUPFAM" id="SSF52540">
    <property type="entry name" value="P-loop containing nucleoside triphosphate hydrolases"/>
    <property type="match status" value="1"/>
</dbReference>
<sequence length="390" mass="43786">MIFDNLFQLMAEKKASDIFITAGTPIHIKIQGHTMPINQQVMDPLMIQRMLHEAITPAQQAVLERERELNLSFGRRDLGNFRVNVFWQRNSMAVVVRYIQSDIPSIGALGLPPVLDDIVLEKRGLVLVVGATGSGKSTTLAAMIDHRNRNRSGHILTIEDPIEYLFKHRKSVVNQREVGIDTLSWGEALRNAMRQAPDCILIGEIRDRETMQAAISYSQTGHLCLATLHANNAYHALNRIVNFFPLENRQLLYLDLAVALRCVISQRLVRKPDGKRIPAVEILMNTRHIAELVERGELNAIKEAMEQSLAQGSQTFEQALYRLHHDNIITLEEALANADSPSNLHWLINNAQMQSDPMLTVNGNSAISGFEATNTEGASFQEFTLDLNNN</sequence>
<dbReference type="Gene3D" id="3.40.50.300">
    <property type="entry name" value="P-loop containing nucleotide triphosphate hydrolases"/>
    <property type="match status" value="1"/>
</dbReference>
<dbReference type="STRING" id="85643.Tmz1t_2195"/>
<dbReference type="EMBL" id="SSFD01000248">
    <property type="protein sequence ID" value="TXH82266.1"/>
    <property type="molecule type" value="Genomic_DNA"/>
</dbReference>
<accession>C4ZJU4</accession>
<organism evidence="3 5">
    <name type="scientific">Thauera aminoaromatica</name>
    <dbReference type="NCBI Taxonomy" id="164330"/>
    <lineage>
        <taxon>Bacteria</taxon>
        <taxon>Pseudomonadati</taxon>
        <taxon>Pseudomonadota</taxon>
        <taxon>Betaproteobacteria</taxon>
        <taxon>Rhodocyclales</taxon>
        <taxon>Zoogloeaceae</taxon>
        <taxon>Thauera</taxon>
    </lineage>
</organism>
<comment type="similarity">
    <text evidence="1">Belongs to the GSP E family.</text>
</comment>
<dbReference type="CDD" id="cd01131">
    <property type="entry name" value="PilT"/>
    <property type="match status" value="1"/>
</dbReference>
<dbReference type="RefSeq" id="WP_004315100.1">
    <property type="nucleotide sequence ID" value="NC_011662.2"/>
</dbReference>
<dbReference type="Proteomes" id="UP000321192">
    <property type="component" value="Unassembled WGS sequence"/>
</dbReference>
<evidence type="ECO:0000313" key="5">
    <source>
        <dbReference type="Proteomes" id="UP000002186"/>
    </source>
</evidence>
<reference evidence="5" key="1">
    <citation type="submission" date="2009-05" db="EMBL/GenBank/DDBJ databases">
        <title>Complete sequence of chromosome of Thauera sp. MZ1T.</title>
        <authorList>
            <consortium name="US DOE Joint Genome Institute"/>
            <person name="Lucas S."/>
            <person name="Copeland A."/>
            <person name="Lapidus A."/>
            <person name="Glavina del Rio T."/>
            <person name="Dalin E."/>
            <person name="Tice H."/>
            <person name="Bruce D."/>
            <person name="Goodwin L."/>
            <person name="Pitluck S."/>
            <person name="Sims D."/>
            <person name="Brettin T."/>
            <person name="Detter J.C."/>
            <person name="Han C."/>
            <person name="Larimer F."/>
            <person name="Land M."/>
            <person name="Hauser L."/>
            <person name="Kyrpides N."/>
            <person name="Mikhailova N."/>
            <person name="Sayler G.S."/>
        </authorList>
    </citation>
    <scope>NUCLEOTIDE SEQUENCE [LARGE SCALE GENOMIC DNA]</scope>
    <source>
        <strain evidence="5">MZ1T</strain>
    </source>
</reference>
<gene>
    <name evidence="3" type="ordered locus">Tmz1t_2195</name>
    <name evidence="4" type="ORF">E6Q80_15705</name>
</gene>
<accession>A0A5C7SH51</accession>
<dbReference type="EMBL" id="CP001281">
    <property type="protein sequence ID" value="ACK54935.1"/>
    <property type="molecule type" value="Genomic_DNA"/>
</dbReference>
<feature type="domain" description="Bacterial type II secretion system protein E" evidence="2">
    <location>
        <begin position="193"/>
        <end position="207"/>
    </location>
</feature>
<dbReference type="Proteomes" id="UP000002186">
    <property type="component" value="Chromosome"/>
</dbReference>
<dbReference type="PANTHER" id="PTHR30486">
    <property type="entry name" value="TWITCHING MOTILITY PROTEIN PILT"/>
    <property type="match status" value="1"/>
</dbReference>